<dbReference type="AlphaFoldDB" id="A0AAW0JU52"/>
<accession>A0AAW0JU52</accession>
<protein>
    <submittedName>
        <fullName evidence="1">Uncharacterized protein</fullName>
    </submittedName>
</protein>
<reference evidence="1 2" key="1">
    <citation type="journal article" date="2018" name="Sci. Data">
        <title>The draft genome sequence of cork oak.</title>
        <authorList>
            <person name="Ramos A.M."/>
            <person name="Usie A."/>
            <person name="Barbosa P."/>
            <person name="Barros P.M."/>
            <person name="Capote T."/>
            <person name="Chaves I."/>
            <person name="Simoes F."/>
            <person name="Abreu I."/>
            <person name="Carrasquinho I."/>
            <person name="Faro C."/>
            <person name="Guimaraes J.B."/>
            <person name="Mendonca D."/>
            <person name="Nobrega F."/>
            <person name="Rodrigues L."/>
            <person name="Saibo N.J.M."/>
            <person name="Varela M.C."/>
            <person name="Egas C."/>
            <person name="Matos J."/>
            <person name="Miguel C.M."/>
            <person name="Oliveira M.M."/>
            <person name="Ricardo C.P."/>
            <person name="Goncalves S."/>
        </authorList>
    </citation>
    <scope>NUCLEOTIDE SEQUENCE [LARGE SCALE GENOMIC DNA]</scope>
    <source>
        <strain evidence="2">cv. HL8</strain>
    </source>
</reference>
<proteinExistence type="predicted"/>
<evidence type="ECO:0000313" key="2">
    <source>
        <dbReference type="Proteomes" id="UP000237347"/>
    </source>
</evidence>
<gene>
    <name evidence="1" type="ORF">CFP56_028079</name>
</gene>
<organism evidence="1 2">
    <name type="scientific">Quercus suber</name>
    <name type="common">Cork oak</name>
    <dbReference type="NCBI Taxonomy" id="58331"/>
    <lineage>
        <taxon>Eukaryota</taxon>
        <taxon>Viridiplantae</taxon>
        <taxon>Streptophyta</taxon>
        <taxon>Embryophyta</taxon>
        <taxon>Tracheophyta</taxon>
        <taxon>Spermatophyta</taxon>
        <taxon>Magnoliopsida</taxon>
        <taxon>eudicotyledons</taxon>
        <taxon>Gunneridae</taxon>
        <taxon>Pentapetalae</taxon>
        <taxon>rosids</taxon>
        <taxon>fabids</taxon>
        <taxon>Fagales</taxon>
        <taxon>Fagaceae</taxon>
        <taxon>Quercus</taxon>
    </lineage>
</organism>
<evidence type="ECO:0000313" key="1">
    <source>
        <dbReference type="EMBL" id="KAK7830537.1"/>
    </source>
</evidence>
<name>A0AAW0JU52_QUESU</name>
<dbReference type="EMBL" id="PKMF04000459">
    <property type="protein sequence ID" value="KAK7830537.1"/>
    <property type="molecule type" value="Genomic_DNA"/>
</dbReference>
<keyword evidence="2" id="KW-1185">Reference proteome</keyword>
<comment type="caution">
    <text evidence="1">The sequence shown here is derived from an EMBL/GenBank/DDBJ whole genome shotgun (WGS) entry which is preliminary data.</text>
</comment>
<sequence length="79" mass="8905">MIKFETVLADEDEDGDFTGGGSIDEDKDYIVISDFPWGLKPKSVGRHQYTDSYALKTKQSIALKKQIELPKRLQNNLAS</sequence>
<dbReference type="Proteomes" id="UP000237347">
    <property type="component" value="Unassembled WGS sequence"/>
</dbReference>